<feature type="transmembrane region" description="Helical" evidence="1">
    <location>
        <begin position="80"/>
        <end position="100"/>
    </location>
</feature>
<gene>
    <name evidence="2" type="ORF">BOKJ2_LOCUS9877</name>
</gene>
<keyword evidence="3" id="KW-1185">Reference proteome</keyword>
<name>A0A811L480_9BILA</name>
<keyword evidence="1" id="KW-1133">Transmembrane helix</keyword>
<keyword evidence="1" id="KW-0812">Transmembrane</keyword>
<proteinExistence type="predicted"/>
<comment type="caution">
    <text evidence="2">The sequence shown here is derived from an EMBL/GenBank/DDBJ whole genome shotgun (WGS) entry which is preliminary data.</text>
</comment>
<sequence length="355" mass="40961">MEGRWMGKACSYRSLGGTERILLFMNKTERFEALQLCAKELMAELSNEEMMGFNTVNLTQSQAEEKCHHEQKVKISENTFWLVICGTGIVLLLIAMTKALSMVRHIKVYFVPKERVIERKNSIEVLDPKVWQEICRANVRRMKKAEIMQIKDIVEKAKATATSSTARFGLGCPLQQTLQYPYELPSKFASITVDDIVVTKPERDDNGDERGGADFYGCDSRGYGYDNTYCDRTSFGSSSGCKNLPLHHKNHQNLPLHYKNCQNLPIHYQNHHHHLHHHHKAYDDHYNHIGCVFQPETGLRKRGNQLVNTENPWPMPTFSGIKNFLKDKFEALRQSFYVTAKKQGHMRMVQKHGFL</sequence>
<evidence type="ECO:0000313" key="2">
    <source>
        <dbReference type="EMBL" id="CAD5222905.1"/>
    </source>
</evidence>
<dbReference type="EMBL" id="CAJFCW020000005">
    <property type="protein sequence ID" value="CAG9116988.1"/>
    <property type="molecule type" value="Genomic_DNA"/>
</dbReference>
<keyword evidence="1" id="KW-0472">Membrane</keyword>
<protein>
    <submittedName>
        <fullName evidence="2">Uncharacterized protein</fullName>
    </submittedName>
</protein>
<evidence type="ECO:0000256" key="1">
    <source>
        <dbReference type="SAM" id="Phobius"/>
    </source>
</evidence>
<dbReference type="Proteomes" id="UP000783686">
    <property type="component" value="Unassembled WGS sequence"/>
</dbReference>
<accession>A0A811L480</accession>
<organism evidence="2 3">
    <name type="scientific">Bursaphelenchus okinawaensis</name>
    <dbReference type="NCBI Taxonomy" id="465554"/>
    <lineage>
        <taxon>Eukaryota</taxon>
        <taxon>Metazoa</taxon>
        <taxon>Ecdysozoa</taxon>
        <taxon>Nematoda</taxon>
        <taxon>Chromadorea</taxon>
        <taxon>Rhabditida</taxon>
        <taxon>Tylenchina</taxon>
        <taxon>Tylenchomorpha</taxon>
        <taxon>Aphelenchoidea</taxon>
        <taxon>Aphelenchoididae</taxon>
        <taxon>Bursaphelenchus</taxon>
    </lineage>
</organism>
<evidence type="ECO:0000313" key="3">
    <source>
        <dbReference type="Proteomes" id="UP000614601"/>
    </source>
</evidence>
<dbReference type="Proteomes" id="UP000614601">
    <property type="component" value="Unassembled WGS sequence"/>
</dbReference>
<dbReference type="AlphaFoldDB" id="A0A811L480"/>
<dbReference type="EMBL" id="CAJFDH010000005">
    <property type="protein sequence ID" value="CAD5222905.1"/>
    <property type="molecule type" value="Genomic_DNA"/>
</dbReference>
<reference evidence="2" key="1">
    <citation type="submission" date="2020-09" db="EMBL/GenBank/DDBJ databases">
        <authorList>
            <person name="Kikuchi T."/>
        </authorList>
    </citation>
    <scope>NUCLEOTIDE SEQUENCE</scope>
    <source>
        <strain evidence="2">SH1</strain>
    </source>
</reference>